<evidence type="ECO:0000313" key="2">
    <source>
        <dbReference type="Proteomes" id="UP000488299"/>
    </source>
</evidence>
<name>A0A7J5U7X7_9BACT</name>
<evidence type="ECO:0000313" key="1">
    <source>
        <dbReference type="EMBL" id="KAB7733290.1"/>
    </source>
</evidence>
<reference evidence="1 2" key="1">
    <citation type="submission" date="2019-10" db="EMBL/GenBank/DDBJ databases">
        <title>Rudanella paleaurantiibacter sp. nov., isolated from sludge.</title>
        <authorList>
            <person name="Xu S.Q."/>
        </authorList>
    </citation>
    <scope>NUCLEOTIDE SEQUENCE [LARGE SCALE GENOMIC DNA]</scope>
    <source>
        <strain evidence="1 2">HX-22-17</strain>
    </source>
</reference>
<keyword evidence="2" id="KW-1185">Reference proteome</keyword>
<proteinExistence type="predicted"/>
<sequence>MALLALVSVACQDNQSLTPKPTTGVLLDETFANGQNGWEGEYTDYGVAQDSLIQFKFEYVKLPSPLDSTRKSLHVYGRNRSDDLFMFVRKKLTGLAPNTEYTLLFDVELASMYPENSIGIGGSPATSVFLKAGASAQKPEKVKKDDFYHLSVDKGSQSDEGKNAVIIGNVANGKQEEGYALIQRSNKGKPLTVKTNEAGELWVFVGTDSGFEGDQSLYYSRVKVTAVGKE</sequence>
<dbReference type="Proteomes" id="UP000488299">
    <property type="component" value="Unassembled WGS sequence"/>
</dbReference>
<protein>
    <submittedName>
        <fullName evidence="1">Uncharacterized protein</fullName>
    </submittedName>
</protein>
<dbReference type="AlphaFoldDB" id="A0A7J5U7X7"/>
<dbReference type="EMBL" id="WELI01000001">
    <property type="protein sequence ID" value="KAB7733290.1"/>
    <property type="molecule type" value="Genomic_DNA"/>
</dbReference>
<accession>A0A7J5U7X7</accession>
<gene>
    <name evidence="1" type="ORF">F5984_01535</name>
</gene>
<comment type="caution">
    <text evidence="1">The sequence shown here is derived from an EMBL/GenBank/DDBJ whole genome shotgun (WGS) entry which is preliminary data.</text>
</comment>
<organism evidence="1 2">
    <name type="scientific">Rudanella paleaurantiibacter</name>
    <dbReference type="NCBI Taxonomy" id="2614655"/>
    <lineage>
        <taxon>Bacteria</taxon>
        <taxon>Pseudomonadati</taxon>
        <taxon>Bacteroidota</taxon>
        <taxon>Cytophagia</taxon>
        <taxon>Cytophagales</taxon>
        <taxon>Cytophagaceae</taxon>
        <taxon>Rudanella</taxon>
    </lineage>
</organism>